<dbReference type="Proteomes" id="UP001555176">
    <property type="component" value="Unassembled WGS sequence"/>
</dbReference>
<keyword evidence="2" id="KW-1185">Reference proteome</keyword>
<dbReference type="RefSeq" id="WP_035183099.1">
    <property type="nucleotide sequence ID" value="NZ_JBBEWJ010000001.1"/>
</dbReference>
<comment type="caution">
    <text evidence="1">The sequence shown here is derived from an EMBL/GenBank/DDBJ whole genome shotgun (WGS) entry which is preliminary data.</text>
</comment>
<organism evidence="1 2">
    <name type="scientific">Heyndrickxia faecalis</name>
    <dbReference type="NCBI Taxonomy" id="2824910"/>
    <lineage>
        <taxon>Bacteria</taxon>
        <taxon>Bacillati</taxon>
        <taxon>Bacillota</taxon>
        <taxon>Bacilli</taxon>
        <taxon>Bacillales</taxon>
        <taxon>Bacillaceae</taxon>
        <taxon>Heyndrickxia</taxon>
    </lineage>
</organism>
<evidence type="ECO:0000313" key="2">
    <source>
        <dbReference type="Proteomes" id="UP001555176"/>
    </source>
</evidence>
<proteinExistence type="predicted"/>
<dbReference type="EMBL" id="JBDGII010000021">
    <property type="protein sequence ID" value="MEW7079190.1"/>
    <property type="molecule type" value="Genomic_DNA"/>
</dbReference>
<sequence length="485" mass="58129">MKQFFIESFQNILHKYIPYLKRDRLSQNDIKILSEFSFLLLDIISKLEFSSYDKVLLERLLVKYNNLLYSKARIFYYSSFHYLPSKFFDGKPEEISKATFKVNIDINIMRLQIKSGSVTGSSEDEYFFSRGKNDLLRAMKNLVTYGKDENEIFIPAFYTLLNYHQAIMEYLESDNKTYEMEAEKIIEEINSIINLFFKKSSIKNRIEIDYQLKLFLENEVKRYKIWKKENYDYKRINIKGFKVYKNISKKNWAFLSLYNINSEEFCNQFEIDFRNMYENQLDKLKDIEQIILLRNCVNFFFWIKDNKIDKLNIPVFEKFNSNNWFKLSDYFNGYEQINSILVTDEDRKKIESWDDNELRKKVGKTIINIDPNIIAKECSKPHGVYEIADMELPIKNKDNYNTYYLCMPFKSGKEIKGKVKEDLTYQVFRPYTYFGERAIVVFISVKEATEPFYNSIKRAKANLNWEVHTIIGDTLIKLLKYNSLI</sequence>
<evidence type="ECO:0000313" key="1">
    <source>
        <dbReference type="EMBL" id="MEW7079190.1"/>
    </source>
</evidence>
<name>A0ABV3NJD8_9BACI</name>
<reference evidence="1 2" key="1">
    <citation type="submission" date="2024-04" db="EMBL/GenBank/DDBJ databases">
        <title>Bacterial genomes from commercial probiotics.</title>
        <authorList>
            <person name="Brady R."/>
            <person name="Call G.B."/>
            <person name="Chaston J.M."/>
        </authorList>
    </citation>
    <scope>NUCLEOTIDE SEQUENCE [LARGE SCALE GENOMIC DNA]</scope>
    <source>
        <strain evidence="2">gbc_m</strain>
    </source>
</reference>
<protein>
    <submittedName>
        <fullName evidence="1">Uncharacterized protein</fullName>
    </submittedName>
</protein>
<gene>
    <name evidence="1" type="ORF">ABC651_09015</name>
</gene>
<accession>A0ABV3NJD8</accession>